<dbReference type="PANTHER" id="PTHR46648:SF1">
    <property type="entry name" value="ADENOSINE 5'-MONOPHOSPHORAMIDASE HNT1"/>
    <property type="match status" value="1"/>
</dbReference>
<evidence type="ECO:0000256" key="1">
    <source>
        <dbReference type="PROSITE-ProRule" id="PRU00464"/>
    </source>
</evidence>
<gene>
    <name evidence="3" type="ORF">P6P90_12380</name>
</gene>
<comment type="caution">
    <text evidence="3">The sequence shown here is derived from an EMBL/GenBank/DDBJ whole genome shotgun (WGS) entry which is preliminary data.</text>
</comment>
<evidence type="ECO:0000313" key="3">
    <source>
        <dbReference type="EMBL" id="MDG5754764.1"/>
    </source>
</evidence>
<keyword evidence="4" id="KW-1185">Reference proteome</keyword>
<dbReference type="EMBL" id="JARULN010000012">
    <property type="protein sequence ID" value="MDG5754764.1"/>
    <property type="molecule type" value="Genomic_DNA"/>
</dbReference>
<proteinExistence type="predicted"/>
<dbReference type="PANTHER" id="PTHR46648">
    <property type="entry name" value="HIT FAMILY PROTEIN 1"/>
    <property type="match status" value="1"/>
</dbReference>
<dbReference type="PROSITE" id="PS51084">
    <property type="entry name" value="HIT_2"/>
    <property type="match status" value="1"/>
</dbReference>
<dbReference type="InterPro" id="IPR036265">
    <property type="entry name" value="HIT-like_sf"/>
</dbReference>
<dbReference type="SUPFAM" id="SSF54197">
    <property type="entry name" value="HIT-like"/>
    <property type="match status" value="1"/>
</dbReference>
<organism evidence="3 4">
    <name type="scientific">Ectobacillus antri</name>
    <dbReference type="NCBI Taxonomy" id="2486280"/>
    <lineage>
        <taxon>Bacteria</taxon>
        <taxon>Bacillati</taxon>
        <taxon>Bacillota</taxon>
        <taxon>Bacilli</taxon>
        <taxon>Bacillales</taxon>
        <taxon>Bacillaceae</taxon>
        <taxon>Ectobacillus</taxon>
    </lineage>
</organism>
<evidence type="ECO:0000259" key="2">
    <source>
        <dbReference type="PROSITE" id="PS51084"/>
    </source>
</evidence>
<feature type="short sequence motif" description="Histidine triad motif" evidence="1">
    <location>
        <begin position="94"/>
        <end position="98"/>
    </location>
</feature>
<dbReference type="Proteomes" id="UP001218246">
    <property type="component" value="Unassembled WGS sequence"/>
</dbReference>
<evidence type="ECO:0000313" key="4">
    <source>
        <dbReference type="Proteomes" id="UP001218246"/>
    </source>
</evidence>
<dbReference type="InterPro" id="IPR001310">
    <property type="entry name" value="Histidine_triad_HIT"/>
</dbReference>
<feature type="domain" description="HIT" evidence="2">
    <location>
        <begin position="4"/>
        <end position="110"/>
    </location>
</feature>
<dbReference type="RefSeq" id="WP_278018425.1">
    <property type="nucleotide sequence ID" value="NZ_JARRRY010000012.1"/>
</dbReference>
<dbReference type="GO" id="GO:0032259">
    <property type="term" value="P:methylation"/>
    <property type="evidence" value="ECO:0007669"/>
    <property type="project" value="UniProtKB-KW"/>
</dbReference>
<reference evidence="3 4" key="1">
    <citation type="submission" date="2023-04" db="EMBL/GenBank/DDBJ databases">
        <title>Ectobacillus antri isolated from activated sludge.</title>
        <authorList>
            <person name="Yan P."/>
            <person name="Liu X."/>
        </authorList>
    </citation>
    <scope>NUCLEOTIDE SEQUENCE [LARGE SCALE GENOMIC DNA]</scope>
    <source>
        <strain evidence="3 4">C18H</strain>
    </source>
</reference>
<keyword evidence="3" id="KW-0808">Transferase</keyword>
<dbReference type="Pfam" id="PF01230">
    <property type="entry name" value="HIT"/>
    <property type="match status" value="1"/>
</dbReference>
<accession>A0ABT6H6B0</accession>
<protein>
    <submittedName>
        <fullName evidence="3">HIT family protein</fullName>
        <ecNumber evidence="3">2.1.1.-</ecNumber>
    </submittedName>
</protein>
<dbReference type="EC" id="2.1.1.-" evidence="3"/>
<dbReference type="Gene3D" id="3.30.428.10">
    <property type="entry name" value="HIT-like"/>
    <property type="match status" value="1"/>
</dbReference>
<name>A0ABT6H6B0_9BACI</name>
<keyword evidence="3" id="KW-0489">Methyltransferase</keyword>
<sequence length="145" mass="16715">MECFGCRLAHQQESVHMVYEDEWVCCILDHDSFNEGHVLILPKAHVEDMDELDALTGRAVLEAAQRLTKAVKMLYRPDGVTICQNGGIFSELTHFHVHVVPRYEGQDFAAFYQEAPFKNEEIRSRLGETKEQLAAFLQEHHFQLI</sequence>
<dbReference type="InterPro" id="IPR011146">
    <property type="entry name" value="HIT-like"/>
</dbReference>
<dbReference type="GO" id="GO:0008168">
    <property type="term" value="F:methyltransferase activity"/>
    <property type="evidence" value="ECO:0007669"/>
    <property type="project" value="UniProtKB-KW"/>
</dbReference>